<feature type="transmembrane region" description="Helical" evidence="7">
    <location>
        <begin position="395"/>
        <end position="415"/>
    </location>
</feature>
<feature type="transmembrane region" description="Helical" evidence="7">
    <location>
        <begin position="616"/>
        <end position="638"/>
    </location>
</feature>
<evidence type="ECO:0000313" key="10">
    <source>
        <dbReference type="Proteomes" id="UP000053815"/>
    </source>
</evidence>
<evidence type="ECO:0000256" key="7">
    <source>
        <dbReference type="SAM" id="Phobius"/>
    </source>
</evidence>
<feature type="region of interest" description="Disordered" evidence="6">
    <location>
        <begin position="28"/>
        <end position="71"/>
    </location>
</feature>
<keyword evidence="4 7" id="KW-1133">Transmembrane helix</keyword>
<feature type="region of interest" description="Disordered" evidence="6">
    <location>
        <begin position="258"/>
        <end position="278"/>
    </location>
</feature>
<dbReference type="InterPro" id="IPR013057">
    <property type="entry name" value="AA_transpt_TM"/>
</dbReference>
<evidence type="ECO:0000256" key="4">
    <source>
        <dbReference type="ARBA" id="ARBA00022989"/>
    </source>
</evidence>
<dbReference type="PANTHER" id="PTHR22950">
    <property type="entry name" value="AMINO ACID TRANSPORTER"/>
    <property type="match status" value="1"/>
</dbReference>
<feature type="compositionally biased region" description="Basic residues" evidence="6">
    <location>
        <begin position="264"/>
        <end position="275"/>
    </location>
</feature>
<keyword evidence="5 7" id="KW-0472">Membrane</keyword>
<feature type="transmembrane region" description="Helical" evidence="7">
    <location>
        <begin position="355"/>
        <end position="380"/>
    </location>
</feature>
<gene>
    <name evidence="9" type="ORF">MAM1_0500c10748</name>
</gene>
<evidence type="ECO:0000313" key="9">
    <source>
        <dbReference type="EMBL" id="GAN11190.1"/>
    </source>
</evidence>
<accession>A0A0C9LYN5</accession>
<dbReference type="AlphaFoldDB" id="A0A0C9LYN5"/>
<comment type="subcellular location">
    <subcellularLocation>
        <location evidence="1">Membrane</location>
        <topology evidence="1">Multi-pass membrane protein</topology>
    </subcellularLocation>
</comment>
<dbReference type="Pfam" id="PF01490">
    <property type="entry name" value="Aa_trans"/>
    <property type="match status" value="1"/>
</dbReference>
<feature type="transmembrane region" description="Helical" evidence="7">
    <location>
        <begin position="427"/>
        <end position="449"/>
    </location>
</feature>
<feature type="transmembrane region" description="Helical" evidence="7">
    <location>
        <begin position="503"/>
        <end position="527"/>
    </location>
</feature>
<feature type="transmembrane region" description="Helical" evidence="7">
    <location>
        <begin position="288"/>
        <end position="307"/>
    </location>
</feature>
<dbReference type="STRING" id="91626.A0A0C9LYN5"/>
<dbReference type="EMBL" id="DF836789">
    <property type="protein sequence ID" value="GAN11190.1"/>
    <property type="molecule type" value="Genomic_DNA"/>
</dbReference>
<keyword evidence="3 7" id="KW-0812">Transmembrane</keyword>
<dbReference type="GO" id="GO:0005774">
    <property type="term" value="C:vacuolar membrane"/>
    <property type="evidence" value="ECO:0007669"/>
    <property type="project" value="TreeGrafter"/>
</dbReference>
<feature type="transmembrane region" description="Helical" evidence="7">
    <location>
        <begin position="547"/>
        <end position="571"/>
    </location>
</feature>
<reference evidence="9" key="1">
    <citation type="submission" date="2014-09" db="EMBL/GenBank/DDBJ databases">
        <title>Draft genome sequence of an oleaginous Mucoromycotina fungus Mucor ambiguus NBRC6742.</title>
        <authorList>
            <person name="Takeda I."/>
            <person name="Yamane N."/>
            <person name="Morita T."/>
            <person name="Tamano K."/>
            <person name="Machida M."/>
            <person name="Baker S."/>
            <person name="Koike H."/>
        </authorList>
    </citation>
    <scope>NUCLEOTIDE SEQUENCE</scope>
    <source>
        <strain evidence="9">NBRC 6742</strain>
    </source>
</reference>
<dbReference type="OrthoDB" id="1684102at2759"/>
<feature type="transmembrane region" description="Helical" evidence="7">
    <location>
        <begin position="313"/>
        <end position="334"/>
    </location>
</feature>
<evidence type="ECO:0000256" key="2">
    <source>
        <dbReference type="ARBA" id="ARBA00008066"/>
    </source>
</evidence>
<comment type="similarity">
    <text evidence="2">Belongs to the amino acid/polyamine transporter 2 family.</text>
</comment>
<dbReference type="GO" id="GO:0015179">
    <property type="term" value="F:L-amino acid transmembrane transporter activity"/>
    <property type="evidence" value="ECO:0007669"/>
    <property type="project" value="TreeGrafter"/>
</dbReference>
<dbReference type="PANTHER" id="PTHR22950:SF666">
    <property type="entry name" value="VACUOLAR AMINO ACID TRANSPORTER 4"/>
    <property type="match status" value="1"/>
</dbReference>
<dbReference type="Proteomes" id="UP000053815">
    <property type="component" value="Unassembled WGS sequence"/>
</dbReference>
<feature type="compositionally biased region" description="Low complexity" evidence="6">
    <location>
        <begin position="28"/>
        <end position="55"/>
    </location>
</feature>
<evidence type="ECO:0000256" key="3">
    <source>
        <dbReference type="ARBA" id="ARBA00022692"/>
    </source>
</evidence>
<organism evidence="9">
    <name type="scientific">Mucor ambiguus</name>
    <dbReference type="NCBI Taxonomy" id="91626"/>
    <lineage>
        <taxon>Eukaryota</taxon>
        <taxon>Fungi</taxon>
        <taxon>Fungi incertae sedis</taxon>
        <taxon>Mucoromycota</taxon>
        <taxon>Mucoromycotina</taxon>
        <taxon>Mucoromycetes</taxon>
        <taxon>Mucorales</taxon>
        <taxon>Mucorineae</taxon>
        <taxon>Mucoraceae</taxon>
        <taxon>Mucor</taxon>
    </lineage>
</organism>
<sequence>MTHSNNNNNIDITDKTIVNLVQQHLVHDSSTISSEDSSNHNSSSHADSTTAAAAEDSNHNNTSPPIDAEVPVPYHLPGAAITHDIYTHANSIVMAAHSLPRSKSFSDLKQKAGRLIHDDEVGSANTSVHGGGSEYDSSEEFENLDKPGGFRRFHIHQQHKLAVQPNDQDISNNPAFQELFRPDSMCSVESRQDYTTGLYQIDTAGTSQHPPQPVTRHFLEYLAITSVINQFAGEDLSDSEEDDSQLVIHDEEQQFSEQTALLPNKRKRRHSTKHQKQSEHKANVTKTVFLLFKAFIGSGILFLPKAFSNGGLVFSIFIMWLMGGISLYCFLLLLDCKQHLTGSYGDMGGQLYGSWMRSIVLFSIAISQMGFMCGGTIFIVQNVIEAVRALSGDTIHLNAAAVFVMLAILLMPLVLIRNIAKLSPTALLSDVLIIGGLLCLLVFDFIEIFENGITSPKSGPGIHWLFNSANYSVFIGTAVYSFEGIGLIIPIRDSMENPEKFPAVLTFVMVLVASTLCSVGTLGYLAFGENVKTVALLNLPAGILPNSVQLGYAVAVLLSNALTLFPTIRIIEQALFGDRTGKHNMYIKWQKNTLRASIVITCTLIAWAGANDLDKFISLIGSLICVPLCFLFPPLFHLKACAKDWKHKAIDISIITFGTICMLYTTYITIGLWTHEGEPAAPISGRTPHN</sequence>
<protein>
    <submittedName>
        <fullName evidence="9">Vacuolar amino acid transporter 3</fullName>
    </submittedName>
</protein>
<feature type="domain" description="Amino acid transporter transmembrane" evidence="8">
    <location>
        <begin position="280"/>
        <end position="670"/>
    </location>
</feature>
<name>A0A0C9LYN5_9FUNG</name>
<proteinExistence type="inferred from homology"/>
<evidence type="ECO:0000256" key="6">
    <source>
        <dbReference type="SAM" id="MobiDB-lite"/>
    </source>
</evidence>
<keyword evidence="10" id="KW-1185">Reference proteome</keyword>
<feature type="transmembrane region" description="Helical" evidence="7">
    <location>
        <begin position="592"/>
        <end position="610"/>
    </location>
</feature>
<feature type="transmembrane region" description="Helical" evidence="7">
    <location>
        <begin position="469"/>
        <end position="491"/>
    </location>
</feature>
<evidence type="ECO:0000256" key="1">
    <source>
        <dbReference type="ARBA" id="ARBA00004141"/>
    </source>
</evidence>
<evidence type="ECO:0000256" key="5">
    <source>
        <dbReference type="ARBA" id="ARBA00023136"/>
    </source>
</evidence>
<evidence type="ECO:0000259" key="8">
    <source>
        <dbReference type="Pfam" id="PF01490"/>
    </source>
</evidence>
<feature type="transmembrane region" description="Helical" evidence="7">
    <location>
        <begin position="650"/>
        <end position="670"/>
    </location>
</feature>